<keyword evidence="2" id="KW-0732">Signal</keyword>
<name>A0AC36JRU2_AUSLI</name>
<keyword evidence="2" id="KW-0675">Receptor</keyword>
<sequence length="413" mass="46630" precursor="true">MLLRGAFTVLFLLSGASSVIVPAPTNVTVSCQNVKTTVSWIYNKQQPDTTFKVTIQPEDSQPHVVYTREHSYELGSFVWQSQKLYMSFLYVTITAIQGGNQSEAVKSNSFSFNNLKTVHTKCFLDFPHVNLLMHEMKMSVTFQNPLSFYKELNSTVEGTSSEFTFDVILDEHKFSGKCFVKDSYCKLDVKFSEGEDKCVSLTGHLLYNNGINFVSFRKTHRFCSTEPPEHDHGVNYLAVLLMSSFVLLICVMIILICKVKAWTTKTPDPPKILEWTVQANHTNVHYTVTAVMSPVSMYKPYKTSVIKTEVKCYPESYHMSSSGSNSVPSDTHLYKETRRQLQDGNQELEALGLISGENRTDNDSADVQIECISVSSQEEERGSISPYDSPHFVLLDMGDGDMVTGYSEKKRVF</sequence>
<evidence type="ECO:0000313" key="2">
    <source>
        <dbReference type="RefSeq" id="NP_001347806.1"/>
    </source>
</evidence>
<reference evidence="2" key="1">
    <citation type="submission" date="2025-08" db="UniProtKB">
        <authorList>
            <consortium name="RefSeq"/>
        </authorList>
    </citation>
    <scope>IDENTIFICATION</scope>
</reference>
<evidence type="ECO:0000313" key="1">
    <source>
        <dbReference type="Proteomes" id="UP000192220"/>
    </source>
</evidence>
<feature type="chain" id="PRO_5044897335" evidence="2">
    <location>
        <begin position="19"/>
        <end position="413"/>
    </location>
</feature>
<feature type="signal peptide" evidence="2">
    <location>
        <begin position="1"/>
        <end position="18"/>
    </location>
</feature>
<dbReference type="Proteomes" id="UP000192220">
    <property type="component" value="Unplaced"/>
</dbReference>
<accession>A0AC36JRU2</accession>
<gene>
    <name evidence="2" type="primary">ifngr1</name>
</gene>
<proteinExistence type="predicted"/>
<dbReference type="RefSeq" id="NP_001347806.1">
    <property type="nucleotide sequence ID" value="NM_001360877.1"/>
</dbReference>
<organism evidence="1 2">
    <name type="scientific">Austrofundulus limnaeus</name>
    <name type="common">Annual killifish</name>
    <dbReference type="NCBI Taxonomy" id="52670"/>
    <lineage>
        <taxon>Eukaryota</taxon>
        <taxon>Metazoa</taxon>
        <taxon>Chordata</taxon>
        <taxon>Craniata</taxon>
        <taxon>Vertebrata</taxon>
        <taxon>Euteleostomi</taxon>
        <taxon>Actinopterygii</taxon>
        <taxon>Neopterygii</taxon>
        <taxon>Teleostei</taxon>
        <taxon>Neoteleostei</taxon>
        <taxon>Acanthomorphata</taxon>
        <taxon>Ovalentaria</taxon>
        <taxon>Atherinomorphae</taxon>
        <taxon>Cyprinodontiformes</taxon>
        <taxon>Rivulidae</taxon>
        <taxon>Austrofundulus</taxon>
    </lineage>
</organism>
<keyword evidence="1" id="KW-1185">Reference proteome</keyword>
<protein>
    <submittedName>
        <fullName evidence="2">Interferon gamma receptor 1 precursor</fullName>
    </submittedName>
</protein>